<evidence type="ECO:0000256" key="2">
    <source>
        <dbReference type="ARBA" id="ARBA00022771"/>
    </source>
</evidence>
<proteinExistence type="predicted"/>
<reference evidence="6" key="1">
    <citation type="submission" date="2020-05" db="EMBL/GenBank/DDBJ databases">
        <title>Mycena genomes resolve the evolution of fungal bioluminescence.</title>
        <authorList>
            <person name="Tsai I.J."/>
        </authorList>
    </citation>
    <scope>NUCLEOTIDE SEQUENCE</scope>
    <source>
        <strain evidence="6">CCC161011</strain>
    </source>
</reference>
<evidence type="ECO:0000256" key="4">
    <source>
        <dbReference type="PROSITE-ProRule" id="PRU00134"/>
    </source>
</evidence>
<dbReference type="OrthoDB" id="2882625at2759"/>
<dbReference type="PROSITE" id="PS50865">
    <property type="entry name" value="ZF_MYND_2"/>
    <property type="match status" value="1"/>
</dbReference>
<feature type="domain" description="MYND-type" evidence="5">
    <location>
        <begin position="406"/>
        <end position="447"/>
    </location>
</feature>
<keyword evidence="7" id="KW-1185">Reference proteome</keyword>
<organism evidence="6 7">
    <name type="scientific">Mycena venus</name>
    <dbReference type="NCBI Taxonomy" id="2733690"/>
    <lineage>
        <taxon>Eukaryota</taxon>
        <taxon>Fungi</taxon>
        <taxon>Dikarya</taxon>
        <taxon>Basidiomycota</taxon>
        <taxon>Agaricomycotina</taxon>
        <taxon>Agaricomycetes</taxon>
        <taxon>Agaricomycetidae</taxon>
        <taxon>Agaricales</taxon>
        <taxon>Marasmiineae</taxon>
        <taxon>Mycenaceae</taxon>
        <taxon>Mycena</taxon>
    </lineage>
</organism>
<accession>A0A8H7CR05</accession>
<keyword evidence="2 4" id="KW-0863">Zinc-finger</keyword>
<dbReference type="Pfam" id="PF01753">
    <property type="entry name" value="zf-MYND"/>
    <property type="match status" value="1"/>
</dbReference>
<dbReference type="GO" id="GO:0008270">
    <property type="term" value="F:zinc ion binding"/>
    <property type="evidence" value="ECO:0007669"/>
    <property type="project" value="UniProtKB-KW"/>
</dbReference>
<name>A0A8H7CR05_9AGAR</name>
<evidence type="ECO:0000256" key="1">
    <source>
        <dbReference type="ARBA" id="ARBA00022723"/>
    </source>
</evidence>
<keyword evidence="1" id="KW-0479">Metal-binding</keyword>
<gene>
    <name evidence="6" type="ORF">MVEN_01457000</name>
</gene>
<dbReference type="InterPro" id="IPR002893">
    <property type="entry name" value="Znf_MYND"/>
</dbReference>
<evidence type="ECO:0000259" key="5">
    <source>
        <dbReference type="PROSITE" id="PS50865"/>
    </source>
</evidence>
<dbReference type="Gene3D" id="6.10.140.2220">
    <property type="match status" value="1"/>
</dbReference>
<evidence type="ECO:0000256" key="3">
    <source>
        <dbReference type="ARBA" id="ARBA00022833"/>
    </source>
</evidence>
<dbReference type="Proteomes" id="UP000620124">
    <property type="component" value="Unassembled WGS sequence"/>
</dbReference>
<sequence length="622" mass="71392">MTLGLENLKLLPVSVRRFANPASNGSLPDLERLVRMLEDKDDEEMYRNCLPVFYVNLDPVEIPTEDNLTTDAVQRAILALDGLHEMTDFDPDMSLHRDLWPRIWAWVVFLHAYRECLPPDFAKPDIWVDFVRFLYCFRHSEVVDHTVGVRSLLMDSWSSLLHSTARKPSPSWPALCRIVHDIPVYRPDNLAEILEATGGADGFASIVLRTIKLFFPGPETPVSELALSVFRGLLGFLSNLENSEIVSPALISAGVVGALTSAAVACMSGEGPLHNKDVMVLKSLNVLHRLIPWHRAMCESLAAGLLRLVIHIVALPRPLGPKETVVLQEIVVRTLPSSTVYRTVLTELDIQLQTVDVVDAMDDLDVLHNFTLYGPFESFLRIAYERIAFMKTVDSQETVSRKACDNMQCGLIDEKSKFKRCSHCKSVYYCSPDCQKIDWTHGHREACHSSRAFRFKRDDLGAHNYSFMRALLHRDITEHKYQEFPRLLDPHRLEFMRQTMQKNPSHPLVTIMDYTNGKPTMRVEDVYWQRDEDELRHVHWDDHISRVARGRHGRMELHLMVVLDGPKNWRHVRRLMIPQRSDRPSFREGLVRIFTQPELEGKNDFERIEELRAASGNAVTIH</sequence>
<keyword evidence="3" id="KW-0862">Zinc</keyword>
<comment type="caution">
    <text evidence="6">The sequence shown here is derived from an EMBL/GenBank/DDBJ whole genome shotgun (WGS) entry which is preliminary data.</text>
</comment>
<evidence type="ECO:0000313" key="6">
    <source>
        <dbReference type="EMBL" id="KAF7347034.1"/>
    </source>
</evidence>
<protein>
    <submittedName>
        <fullName evidence="6">MYND-type domain-containing protein</fullName>
    </submittedName>
</protein>
<dbReference type="EMBL" id="JACAZI010000012">
    <property type="protein sequence ID" value="KAF7347034.1"/>
    <property type="molecule type" value="Genomic_DNA"/>
</dbReference>
<dbReference type="AlphaFoldDB" id="A0A8H7CR05"/>
<evidence type="ECO:0000313" key="7">
    <source>
        <dbReference type="Proteomes" id="UP000620124"/>
    </source>
</evidence>
<dbReference type="SUPFAM" id="SSF144232">
    <property type="entry name" value="HIT/MYND zinc finger-like"/>
    <property type="match status" value="1"/>
</dbReference>